<gene>
    <name evidence="2" type="ORF">Q8G35_25900</name>
</gene>
<feature type="domain" description="DUF4367" evidence="1">
    <location>
        <begin position="48"/>
        <end position="167"/>
    </location>
</feature>
<evidence type="ECO:0000259" key="1">
    <source>
        <dbReference type="Pfam" id="PF14285"/>
    </source>
</evidence>
<dbReference type="Proteomes" id="UP001178277">
    <property type="component" value="Unassembled WGS sequence"/>
</dbReference>
<dbReference type="InterPro" id="IPR025377">
    <property type="entry name" value="DUF4367"/>
</dbReference>
<protein>
    <submittedName>
        <fullName evidence="2">DUF4367 domain-containing protein</fullName>
    </submittedName>
</protein>
<sequence length="168" mass="19644">MKLLFIRLLVVFILFQNIPLIVQAKEIKYNHDSITISEIKRKVDFKVVVPQNIPNDWTLEIKTYPWDEKDKITNFSLHYMDSDDKYLLIHIGQSKESFNKEMNINAEQVDINGNKGFFVEWGNSGELDKKGELVTGGLLRWIQEGTYVEMESSRVSRNKMLEVARSMK</sequence>
<dbReference type="Pfam" id="PF14285">
    <property type="entry name" value="DUF4367"/>
    <property type="match status" value="1"/>
</dbReference>
<reference evidence="2" key="1">
    <citation type="submission" date="2023-07" db="EMBL/GenBank/DDBJ databases">
        <title>Murine gut Bacillus species.</title>
        <authorList>
            <person name="Gutman E."/>
            <person name="Hashuel R."/>
            <person name="Litvak Y."/>
        </authorList>
    </citation>
    <scope>NUCLEOTIDE SEQUENCE</scope>
    <source>
        <strain evidence="2">RU283</strain>
    </source>
</reference>
<dbReference type="RefSeq" id="WP_305162703.1">
    <property type="nucleotide sequence ID" value="NZ_JAUUTP010000048.1"/>
</dbReference>
<name>A0AA90NXK0_9BACI</name>
<evidence type="ECO:0000313" key="2">
    <source>
        <dbReference type="EMBL" id="MDP1421704.1"/>
    </source>
</evidence>
<proteinExistence type="predicted"/>
<dbReference type="EMBL" id="JAUUTP010000048">
    <property type="protein sequence ID" value="MDP1421704.1"/>
    <property type="molecule type" value="Genomic_DNA"/>
</dbReference>
<comment type="caution">
    <text evidence="2">The sequence shown here is derived from an EMBL/GenBank/DDBJ whole genome shotgun (WGS) entry which is preliminary data.</text>
</comment>
<organism evidence="2 3">
    <name type="scientific">Peribacillus simplex</name>
    <dbReference type="NCBI Taxonomy" id="1478"/>
    <lineage>
        <taxon>Bacteria</taxon>
        <taxon>Bacillati</taxon>
        <taxon>Bacillota</taxon>
        <taxon>Bacilli</taxon>
        <taxon>Bacillales</taxon>
        <taxon>Bacillaceae</taxon>
        <taxon>Peribacillus</taxon>
    </lineage>
</organism>
<dbReference type="AlphaFoldDB" id="A0AA90NXK0"/>
<evidence type="ECO:0000313" key="3">
    <source>
        <dbReference type="Proteomes" id="UP001178277"/>
    </source>
</evidence>
<accession>A0AA90NXK0</accession>